<comment type="caution">
    <text evidence="14">The sequence shown here is derived from an EMBL/GenBank/DDBJ whole genome shotgun (WGS) entry which is preliminary data.</text>
</comment>
<dbReference type="Gene3D" id="3.30.70.560">
    <property type="entry name" value="7,8-Dihydro-6-hydroxymethylpterin-pyrophosphokinase HPPK"/>
    <property type="match status" value="1"/>
</dbReference>
<comment type="similarity">
    <text evidence="2">Belongs to the HPPK family.</text>
</comment>
<dbReference type="EMBL" id="JAGKQQ010000001">
    <property type="protein sequence ID" value="MBP3958211.1"/>
    <property type="molecule type" value="Genomic_DNA"/>
</dbReference>
<dbReference type="NCBIfam" id="TIGR01498">
    <property type="entry name" value="folK"/>
    <property type="match status" value="1"/>
</dbReference>
<evidence type="ECO:0000256" key="2">
    <source>
        <dbReference type="ARBA" id="ARBA00005810"/>
    </source>
</evidence>
<proteinExistence type="inferred from homology"/>
<evidence type="ECO:0000256" key="11">
    <source>
        <dbReference type="ARBA" id="ARBA00029766"/>
    </source>
</evidence>
<dbReference type="SUPFAM" id="SSF55083">
    <property type="entry name" value="6-hydroxymethyl-7,8-dihydropterin pyrophosphokinase, HPPK"/>
    <property type="match status" value="1"/>
</dbReference>
<dbReference type="GO" id="GO:0003848">
    <property type="term" value="F:2-amino-4-hydroxy-6-hydroxymethyldihydropteridine diphosphokinase activity"/>
    <property type="evidence" value="ECO:0007669"/>
    <property type="project" value="UniProtKB-EC"/>
</dbReference>
<dbReference type="InterPro" id="IPR035907">
    <property type="entry name" value="Hppk_sf"/>
</dbReference>
<dbReference type="PRINTS" id="PR00081">
    <property type="entry name" value="GDHRDH"/>
</dbReference>
<keyword evidence="6" id="KW-0547">Nucleotide-binding</keyword>
<evidence type="ECO:0000256" key="4">
    <source>
        <dbReference type="ARBA" id="ARBA00016218"/>
    </source>
</evidence>
<dbReference type="Gene3D" id="3.40.50.720">
    <property type="entry name" value="NAD(P)-binding Rossmann-like Domain"/>
    <property type="match status" value="1"/>
</dbReference>
<protein>
    <recommendedName>
        <fullName evidence="4">2-amino-4-hydroxy-6-hydroxymethyldihydropteridine pyrophosphokinase</fullName>
        <ecNumber evidence="3">2.7.6.3</ecNumber>
    </recommendedName>
    <alternativeName>
        <fullName evidence="11">6-hydroxymethyl-7,8-dihydropterin pyrophosphokinase</fullName>
    </alternativeName>
    <alternativeName>
        <fullName evidence="12">7,8-dihydro-6-hydroxymethylpterin-pyrophosphokinase</fullName>
    </alternativeName>
</protein>
<evidence type="ECO:0000313" key="15">
    <source>
        <dbReference type="Proteomes" id="UP000676565"/>
    </source>
</evidence>
<evidence type="ECO:0000256" key="9">
    <source>
        <dbReference type="ARBA" id="ARBA00022909"/>
    </source>
</evidence>
<evidence type="ECO:0000256" key="3">
    <source>
        <dbReference type="ARBA" id="ARBA00013253"/>
    </source>
</evidence>
<dbReference type="InterPro" id="IPR002347">
    <property type="entry name" value="SDR_fam"/>
</dbReference>
<dbReference type="InterPro" id="IPR000550">
    <property type="entry name" value="Hppk"/>
</dbReference>
<dbReference type="Pfam" id="PF01288">
    <property type="entry name" value="HPPK"/>
    <property type="match status" value="1"/>
</dbReference>
<dbReference type="CDD" id="cd00483">
    <property type="entry name" value="HPPK"/>
    <property type="match status" value="1"/>
</dbReference>
<keyword evidence="15" id="KW-1185">Reference proteome</keyword>
<evidence type="ECO:0000256" key="5">
    <source>
        <dbReference type="ARBA" id="ARBA00022679"/>
    </source>
</evidence>
<keyword evidence="8" id="KW-0067">ATP-binding</keyword>
<reference evidence="14 15" key="1">
    <citation type="submission" date="2021-04" db="EMBL/GenBank/DDBJ databases">
        <authorList>
            <person name="Ivanova A."/>
        </authorList>
    </citation>
    <scope>NUCLEOTIDE SEQUENCE [LARGE SCALE GENOMIC DNA]</scope>
    <source>
        <strain evidence="14 15">G18</strain>
    </source>
</reference>
<accession>A0ABS5BWY7</accession>
<organism evidence="14 15">
    <name type="scientific">Gemmata palustris</name>
    <dbReference type="NCBI Taxonomy" id="2822762"/>
    <lineage>
        <taxon>Bacteria</taxon>
        <taxon>Pseudomonadati</taxon>
        <taxon>Planctomycetota</taxon>
        <taxon>Planctomycetia</taxon>
        <taxon>Gemmatales</taxon>
        <taxon>Gemmataceae</taxon>
        <taxon>Gemmata</taxon>
    </lineage>
</organism>
<sequence>MALAHIALGSNLGDRWATLSAAVQRLRAEPGLRVVARSEFYETAPVNCPPGSGEFLNAVAIVETDRSPQDLLQLLHRIERQFGRVRAETNSPRTLDLDLILYDSAVIDTPELIVPHPRMHERAFVLVPLAEIAPDVVHPISKKTVRELASAVARDDIRVLAAPRGSASRELSGLRALVTGSTSGIGRAIATAFADHGADVVLHGRGFIPPSLDEHESDVIAFGTATDAVLRSYRDKGVRVTGVGEDLSTPGAVERLANRAWDAFGGLDILVCNAGADTLTGDAAKWSFDEKLDALLAIDLKATMHLSRDIGARMKERGRGCIITIGWDQAETGMEGDSGQLFAAVKGAVTCFTRSLSLSLAPEVRVNCIAPGWIRTAWGETASPVWQDRVREETPLGVWGLPEDVAATARWLASPGAAFVTGQTIRVNGGAVRA</sequence>
<dbReference type="PANTHER" id="PTHR43071:SF1">
    <property type="entry name" value="2-AMINO-4-HYDROXY-6-HYDROXYMETHYLDIHYDROPTERIDINE PYROPHOSPHOKINASE"/>
    <property type="match status" value="1"/>
</dbReference>
<comment type="function">
    <text evidence="10">Catalyzes the transfer of pyrophosphate from adenosine triphosphate (ATP) to 6-hydroxymethyl-7,8-dihydropterin, an enzymatic step in folate biosynthesis pathway.</text>
</comment>
<keyword evidence="9" id="KW-0289">Folate biosynthesis</keyword>
<name>A0ABS5BWY7_9BACT</name>
<evidence type="ECO:0000256" key="8">
    <source>
        <dbReference type="ARBA" id="ARBA00022840"/>
    </source>
</evidence>
<evidence type="ECO:0000259" key="13">
    <source>
        <dbReference type="Pfam" id="PF01288"/>
    </source>
</evidence>
<comment type="pathway">
    <text evidence="1">Cofactor biosynthesis; tetrahydrofolate biosynthesis; 2-amino-4-hydroxy-6-hydroxymethyl-7,8-dihydropteridine diphosphate from 7,8-dihydroneopterin triphosphate: step 4/4.</text>
</comment>
<evidence type="ECO:0000256" key="7">
    <source>
        <dbReference type="ARBA" id="ARBA00022777"/>
    </source>
</evidence>
<keyword evidence="7" id="KW-0418">Kinase</keyword>
<dbReference type="EC" id="2.7.6.3" evidence="3"/>
<evidence type="ECO:0000313" key="14">
    <source>
        <dbReference type="EMBL" id="MBP3958211.1"/>
    </source>
</evidence>
<dbReference type="Pfam" id="PF13561">
    <property type="entry name" value="adh_short_C2"/>
    <property type="match status" value="1"/>
</dbReference>
<dbReference type="PANTHER" id="PTHR43071">
    <property type="entry name" value="2-AMINO-4-HYDROXY-6-HYDROXYMETHYLDIHYDROPTERIDINE PYROPHOSPHOKINASE"/>
    <property type="match status" value="1"/>
</dbReference>
<dbReference type="SUPFAM" id="SSF51735">
    <property type="entry name" value="NAD(P)-binding Rossmann-fold domains"/>
    <property type="match status" value="1"/>
</dbReference>
<evidence type="ECO:0000256" key="6">
    <source>
        <dbReference type="ARBA" id="ARBA00022741"/>
    </source>
</evidence>
<dbReference type="Proteomes" id="UP000676565">
    <property type="component" value="Unassembled WGS sequence"/>
</dbReference>
<evidence type="ECO:0000256" key="12">
    <source>
        <dbReference type="ARBA" id="ARBA00033413"/>
    </source>
</evidence>
<dbReference type="InterPro" id="IPR036291">
    <property type="entry name" value="NAD(P)-bd_dom_sf"/>
</dbReference>
<keyword evidence="5 14" id="KW-0808">Transferase</keyword>
<evidence type="ECO:0000256" key="1">
    <source>
        <dbReference type="ARBA" id="ARBA00005051"/>
    </source>
</evidence>
<evidence type="ECO:0000256" key="10">
    <source>
        <dbReference type="ARBA" id="ARBA00029409"/>
    </source>
</evidence>
<feature type="domain" description="7,8-dihydro-6-hydroxymethylpterin-pyrophosphokinase" evidence="13">
    <location>
        <begin position="6"/>
        <end position="134"/>
    </location>
</feature>
<gene>
    <name evidence="14" type="primary">folK</name>
    <name evidence="14" type="ORF">J8F10_23430</name>
</gene>